<feature type="non-terminal residue" evidence="1">
    <location>
        <position position="1"/>
    </location>
</feature>
<dbReference type="AlphaFoldDB" id="X1IH28"/>
<sequence length="117" mass="13240">INLKKISCFVACAFGKDDVDEIYENAILPVLKSMEIKPYRVDQIEHNDDIDNKIIELISKCDICIADLTLEMNKYLIFKLICVENSNTLPLTIGIASGYKSSNLLLGILRILINNMF</sequence>
<reference evidence="1" key="1">
    <citation type="journal article" date="2014" name="Front. Microbiol.">
        <title>High frequency of phylogenetically diverse reductive dehalogenase-homologous genes in deep subseafloor sedimentary metagenomes.</title>
        <authorList>
            <person name="Kawai M."/>
            <person name="Futagami T."/>
            <person name="Toyoda A."/>
            <person name="Takaki Y."/>
            <person name="Nishi S."/>
            <person name="Hori S."/>
            <person name="Arai W."/>
            <person name="Tsubouchi T."/>
            <person name="Morono Y."/>
            <person name="Uchiyama I."/>
            <person name="Ito T."/>
            <person name="Fujiyama A."/>
            <person name="Inagaki F."/>
            <person name="Takami H."/>
        </authorList>
    </citation>
    <scope>NUCLEOTIDE SEQUENCE</scope>
    <source>
        <strain evidence="1">Expedition CK06-06</strain>
    </source>
</reference>
<organism evidence="1">
    <name type="scientific">marine sediment metagenome</name>
    <dbReference type="NCBI Taxonomy" id="412755"/>
    <lineage>
        <taxon>unclassified sequences</taxon>
        <taxon>metagenomes</taxon>
        <taxon>ecological metagenomes</taxon>
    </lineage>
</organism>
<proteinExistence type="predicted"/>
<gene>
    <name evidence="1" type="ORF">S03H2_68152</name>
</gene>
<evidence type="ECO:0000313" key="1">
    <source>
        <dbReference type="EMBL" id="GAH80992.1"/>
    </source>
</evidence>
<comment type="caution">
    <text evidence="1">The sequence shown here is derived from an EMBL/GenBank/DDBJ whole genome shotgun (WGS) entry which is preliminary data.</text>
</comment>
<protein>
    <submittedName>
        <fullName evidence="1">Uncharacterized protein</fullName>
    </submittedName>
</protein>
<name>X1IH28_9ZZZZ</name>
<dbReference type="EMBL" id="BARU01044757">
    <property type="protein sequence ID" value="GAH80992.1"/>
    <property type="molecule type" value="Genomic_DNA"/>
</dbReference>
<accession>X1IH28</accession>